<evidence type="ECO:0008006" key="3">
    <source>
        <dbReference type="Google" id="ProtNLM"/>
    </source>
</evidence>
<accession>Q3J8Z9</accession>
<organism evidence="1 2">
    <name type="scientific">Nitrosococcus oceani (strain ATCC 19707 / BCRC 17464 / JCM 30415 / NCIMB 11848 / C-107)</name>
    <dbReference type="NCBI Taxonomy" id="323261"/>
    <lineage>
        <taxon>Bacteria</taxon>
        <taxon>Pseudomonadati</taxon>
        <taxon>Pseudomonadota</taxon>
        <taxon>Gammaproteobacteria</taxon>
        <taxon>Chromatiales</taxon>
        <taxon>Chromatiaceae</taxon>
        <taxon>Nitrosococcus</taxon>
    </lineage>
</organism>
<dbReference type="PROSITE" id="PS51257">
    <property type="entry name" value="PROKAR_LIPOPROTEIN"/>
    <property type="match status" value="1"/>
</dbReference>
<dbReference type="KEGG" id="noc:Noc_2239"/>
<reference evidence="2" key="1">
    <citation type="journal article" date="2006" name="Appl. Environ. Microbiol.">
        <title>Complete genome sequence of the marine, chemolithoautotrophic, ammonia-oxidizing bacterium Nitrosococcus oceani ATCC 19707.</title>
        <authorList>
            <person name="Klotz M.G."/>
            <person name="Arp D.J."/>
            <person name="Chain P.S.G."/>
            <person name="El-Sheikh A.F."/>
            <person name="Hauser L.J."/>
            <person name="Hommes N.G."/>
            <person name="Larimer F.W."/>
            <person name="Malfatti S.A."/>
            <person name="Norton J.M."/>
            <person name="Poret-Peterson A.T."/>
            <person name="Vergez L.M."/>
            <person name="Ward B.B."/>
        </authorList>
    </citation>
    <scope>NUCLEOTIDE SEQUENCE [LARGE SCALE GENOMIC DNA]</scope>
    <source>
        <strain evidence="2">ATCC 19707 / BCRC 17464 / NCIMB 11848 / C-107</strain>
    </source>
</reference>
<evidence type="ECO:0000313" key="2">
    <source>
        <dbReference type="Proteomes" id="UP000006838"/>
    </source>
</evidence>
<keyword evidence="2" id="KW-1185">Reference proteome</keyword>
<dbReference type="Proteomes" id="UP000006838">
    <property type="component" value="Chromosome"/>
</dbReference>
<dbReference type="RefSeq" id="WP_011330904.1">
    <property type="nucleotide sequence ID" value="NC_007484.1"/>
</dbReference>
<dbReference type="HOGENOM" id="CLU_1617274_0_0_6"/>
<name>Q3J8Z9_NITOC</name>
<gene>
    <name evidence="1" type="ordered locus">Noc_2239</name>
</gene>
<dbReference type="EMBL" id="CP000127">
    <property type="protein sequence ID" value="ABA58697.1"/>
    <property type="molecule type" value="Genomic_DNA"/>
</dbReference>
<proteinExistence type="predicted"/>
<dbReference type="AlphaFoldDB" id="Q3J8Z9"/>
<protein>
    <recommendedName>
        <fullName evidence="3">Lipoprotein</fullName>
    </recommendedName>
</protein>
<evidence type="ECO:0000313" key="1">
    <source>
        <dbReference type="EMBL" id="ABA58697.1"/>
    </source>
</evidence>
<dbReference type="InParanoid" id="Q3J8Z9"/>
<sequence>MVDNRRIRNGIVVLVGVFFLTACAGSKVSLTQPLAHSPQSISRIAIAPGSGVLGEAISVELFNRGLTVIDSNEATTILARAGLKEFEVTSSQGFAALQEKGIDAVPAAKAVDAKDGTPESASVRITNTSGGHIIAAITWQNGWGGQRGSVMDRVMRKNLSETANEIAGELIKRLNHNY</sequence>